<dbReference type="PANTHER" id="PTHR12606">
    <property type="entry name" value="SENTRIN/SUMO-SPECIFIC PROTEASE"/>
    <property type="match status" value="1"/>
</dbReference>
<accession>A0A9W9GI42</accession>
<gene>
    <name evidence="7" type="ORF">N7515_009687</name>
</gene>
<dbReference type="EMBL" id="JAPQKL010000008">
    <property type="protein sequence ID" value="KAJ5120299.1"/>
    <property type="molecule type" value="Genomic_DNA"/>
</dbReference>
<feature type="domain" description="Ubiquitin-like protease family profile" evidence="6">
    <location>
        <begin position="222"/>
        <end position="390"/>
    </location>
</feature>
<evidence type="ECO:0000256" key="2">
    <source>
        <dbReference type="ARBA" id="ARBA00022670"/>
    </source>
</evidence>
<dbReference type="GeneID" id="81409601"/>
<keyword evidence="4" id="KW-0788">Thiol protease</keyword>
<reference evidence="7" key="1">
    <citation type="submission" date="2022-11" db="EMBL/GenBank/DDBJ databases">
        <authorList>
            <person name="Petersen C."/>
        </authorList>
    </citation>
    <scope>NUCLEOTIDE SEQUENCE</scope>
    <source>
        <strain evidence="7">IBT 22155</strain>
    </source>
</reference>
<dbReference type="PROSITE" id="PS50600">
    <property type="entry name" value="ULP_PROTEASE"/>
    <property type="match status" value="1"/>
</dbReference>
<dbReference type="InterPro" id="IPR038765">
    <property type="entry name" value="Papain-like_cys_pep_sf"/>
</dbReference>
<dbReference type="GO" id="GO:0016926">
    <property type="term" value="P:protein desumoylation"/>
    <property type="evidence" value="ECO:0007669"/>
    <property type="project" value="TreeGrafter"/>
</dbReference>
<reference evidence="7" key="2">
    <citation type="journal article" date="2023" name="IMA Fungus">
        <title>Comparative genomic study of the Penicillium genus elucidates a diverse pangenome and 15 lateral gene transfer events.</title>
        <authorList>
            <person name="Petersen C."/>
            <person name="Sorensen T."/>
            <person name="Nielsen M.R."/>
            <person name="Sondergaard T.E."/>
            <person name="Sorensen J.L."/>
            <person name="Fitzpatrick D.A."/>
            <person name="Frisvad J.C."/>
            <person name="Nielsen K.L."/>
        </authorList>
    </citation>
    <scope>NUCLEOTIDE SEQUENCE</scope>
    <source>
        <strain evidence="7">IBT 22155</strain>
    </source>
</reference>
<dbReference type="OrthoDB" id="1939479at2759"/>
<proteinExistence type="inferred from homology"/>
<keyword evidence="3" id="KW-0378">Hydrolase</keyword>
<organism evidence="7 8">
    <name type="scientific">Penicillium bovifimosum</name>
    <dbReference type="NCBI Taxonomy" id="126998"/>
    <lineage>
        <taxon>Eukaryota</taxon>
        <taxon>Fungi</taxon>
        <taxon>Dikarya</taxon>
        <taxon>Ascomycota</taxon>
        <taxon>Pezizomycotina</taxon>
        <taxon>Eurotiomycetes</taxon>
        <taxon>Eurotiomycetidae</taxon>
        <taxon>Eurotiales</taxon>
        <taxon>Aspergillaceae</taxon>
        <taxon>Penicillium</taxon>
    </lineage>
</organism>
<dbReference type="GO" id="GO:0005634">
    <property type="term" value="C:nucleus"/>
    <property type="evidence" value="ECO:0007669"/>
    <property type="project" value="TreeGrafter"/>
</dbReference>
<evidence type="ECO:0000313" key="8">
    <source>
        <dbReference type="Proteomes" id="UP001149079"/>
    </source>
</evidence>
<evidence type="ECO:0000256" key="5">
    <source>
        <dbReference type="SAM" id="MobiDB-lite"/>
    </source>
</evidence>
<feature type="region of interest" description="Disordered" evidence="5">
    <location>
        <begin position="1"/>
        <end position="53"/>
    </location>
</feature>
<comment type="similarity">
    <text evidence="1">Belongs to the peptidase C48 family.</text>
</comment>
<dbReference type="PANTHER" id="PTHR12606:SF141">
    <property type="entry name" value="GH15225P-RELATED"/>
    <property type="match status" value="1"/>
</dbReference>
<evidence type="ECO:0000259" key="6">
    <source>
        <dbReference type="PROSITE" id="PS50600"/>
    </source>
</evidence>
<feature type="compositionally biased region" description="Basic residues" evidence="5">
    <location>
        <begin position="1"/>
        <end position="16"/>
    </location>
</feature>
<name>A0A9W9GI42_9EURO</name>
<dbReference type="GO" id="GO:0006508">
    <property type="term" value="P:proteolysis"/>
    <property type="evidence" value="ECO:0007669"/>
    <property type="project" value="UniProtKB-KW"/>
</dbReference>
<sequence length="436" mass="49236">MGFFHWPRRKRSRSPAKRKESVFNPGWRTLAHPRSVPGDSPESPTLEPADAIIEDEYGLPKGWESMDLDACATPALPTELGEHLHPRRLPYLPPTPSPKRAASPRPPKIAKPAQDELMDVDDPWAQQARKDARLPHGPVSAVQLFYAAKRPIPANRMASWYEAEFQKREKERLARERDLRRPSRVVPRGQPVRLLTPEWAVKLQRAMQAGQGNAVARSLAGDDLYQRDIVTCIRPMAWLNDEIINAYLGLVVHYLRQLNGNLNDRPTFHAFNTFFYSTLRDKGYQGVRRWANRAKIGGESLLNVDTVFIPVHESSHWTLLVVRPMERTIEYFDSLGSRGARQVRNVKEWLRGELGSQYKDEEWVHLPSVSSQQDNGSDCGVFLLTNAKAIAVGVEPTSIGPVHITLLRQKIVAELINGGLHGEFSPQDMKTGAVLL</sequence>
<protein>
    <submittedName>
        <fullName evidence="7">Ulp1 protease family protein</fullName>
    </submittedName>
</protein>
<evidence type="ECO:0000256" key="1">
    <source>
        <dbReference type="ARBA" id="ARBA00005234"/>
    </source>
</evidence>
<evidence type="ECO:0000256" key="3">
    <source>
        <dbReference type="ARBA" id="ARBA00022801"/>
    </source>
</evidence>
<evidence type="ECO:0000313" key="7">
    <source>
        <dbReference type="EMBL" id="KAJ5120299.1"/>
    </source>
</evidence>
<comment type="caution">
    <text evidence="7">The sequence shown here is derived from an EMBL/GenBank/DDBJ whole genome shotgun (WGS) entry which is preliminary data.</text>
</comment>
<dbReference type="Proteomes" id="UP001149079">
    <property type="component" value="Unassembled WGS sequence"/>
</dbReference>
<keyword evidence="2 7" id="KW-0645">Protease</keyword>
<keyword evidence="8" id="KW-1185">Reference proteome</keyword>
<dbReference type="RefSeq" id="XP_056516803.1">
    <property type="nucleotide sequence ID" value="XM_056670430.1"/>
</dbReference>
<dbReference type="GO" id="GO:0016929">
    <property type="term" value="F:deSUMOylase activity"/>
    <property type="evidence" value="ECO:0007669"/>
    <property type="project" value="TreeGrafter"/>
</dbReference>
<dbReference type="InterPro" id="IPR003653">
    <property type="entry name" value="Peptidase_C48_C"/>
</dbReference>
<dbReference type="Pfam" id="PF02902">
    <property type="entry name" value="Peptidase_C48"/>
    <property type="match status" value="1"/>
</dbReference>
<evidence type="ECO:0000256" key="4">
    <source>
        <dbReference type="ARBA" id="ARBA00022807"/>
    </source>
</evidence>
<dbReference type="AlphaFoldDB" id="A0A9W9GI42"/>
<dbReference type="SUPFAM" id="SSF54001">
    <property type="entry name" value="Cysteine proteinases"/>
    <property type="match status" value="1"/>
</dbReference>
<dbReference type="Gene3D" id="3.40.395.10">
    <property type="entry name" value="Adenoviral Proteinase, Chain A"/>
    <property type="match status" value="1"/>
</dbReference>
<feature type="region of interest" description="Disordered" evidence="5">
    <location>
        <begin position="80"/>
        <end position="115"/>
    </location>
</feature>